<name>A0A6A2WHH6_HIBSY</name>
<feature type="domain" description="DUF7794" evidence="1">
    <location>
        <begin position="1"/>
        <end position="166"/>
    </location>
</feature>
<dbReference type="InterPro" id="IPR056696">
    <property type="entry name" value="DUF7794"/>
</dbReference>
<proteinExistence type="predicted"/>
<evidence type="ECO:0000259" key="1">
    <source>
        <dbReference type="Pfam" id="PF25070"/>
    </source>
</evidence>
<dbReference type="EMBL" id="VEPZ02001744">
    <property type="protein sequence ID" value="KAE8658453.1"/>
    <property type="molecule type" value="Genomic_DNA"/>
</dbReference>
<dbReference type="Proteomes" id="UP000436088">
    <property type="component" value="Unassembled WGS sequence"/>
</dbReference>
<comment type="caution">
    <text evidence="2">The sequence shown here is derived from an EMBL/GenBank/DDBJ whole genome shotgun (WGS) entry which is preliminary data.</text>
</comment>
<organism evidence="2 3">
    <name type="scientific">Hibiscus syriacus</name>
    <name type="common">Rose of Sharon</name>
    <dbReference type="NCBI Taxonomy" id="106335"/>
    <lineage>
        <taxon>Eukaryota</taxon>
        <taxon>Viridiplantae</taxon>
        <taxon>Streptophyta</taxon>
        <taxon>Embryophyta</taxon>
        <taxon>Tracheophyta</taxon>
        <taxon>Spermatophyta</taxon>
        <taxon>Magnoliopsida</taxon>
        <taxon>eudicotyledons</taxon>
        <taxon>Gunneridae</taxon>
        <taxon>Pentapetalae</taxon>
        <taxon>rosids</taxon>
        <taxon>malvids</taxon>
        <taxon>Malvales</taxon>
        <taxon>Malvaceae</taxon>
        <taxon>Malvoideae</taxon>
        <taxon>Hibiscus</taxon>
    </lineage>
</organism>
<sequence length="173" mass="18981">MVLPEVGAAVSVLLGFPPPFTLSAAGSSKLNEVLIPNPFDRPRGVFMLEVIGVDDPLVVDPQNGLFHKALKSTVDLGSRKADIELPDEEEVSIISLDEPLRDYSEEEINDLASWLGGSYVPDATKSRHGVLTIPVGNGDNVNLHLSKEVHREFAFKLFALFHSIMKQCIFMLL</sequence>
<protein>
    <recommendedName>
        <fullName evidence="1">DUF7794 domain-containing protein</fullName>
    </recommendedName>
</protein>
<reference evidence="2" key="1">
    <citation type="submission" date="2019-09" db="EMBL/GenBank/DDBJ databases">
        <title>Draft genome information of white flower Hibiscus syriacus.</title>
        <authorList>
            <person name="Kim Y.-M."/>
        </authorList>
    </citation>
    <scope>NUCLEOTIDE SEQUENCE [LARGE SCALE GENOMIC DNA]</scope>
    <source>
        <strain evidence="2">YM2019G1</strain>
    </source>
</reference>
<gene>
    <name evidence="2" type="ORF">F3Y22_tig00116971pilonHSYRG00514</name>
</gene>
<dbReference type="PANTHER" id="PTHR37735">
    <property type="entry name" value="OS08G0567000 PROTEIN"/>
    <property type="match status" value="1"/>
</dbReference>
<accession>A0A6A2WHH6</accession>
<keyword evidence="3" id="KW-1185">Reference proteome</keyword>
<evidence type="ECO:0000313" key="3">
    <source>
        <dbReference type="Proteomes" id="UP000436088"/>
    </source>
</evidence>
<dbReference type="GO" id="GO:0012505">
    <property type="term" value="C:endomembrane system"/>
    <property type="evidence" value="ECO:0007669"/>
    <property type="project" value="TreeGrafter"/>
</dbReference>
<dbReference type="AlphaFoldDB" id="A0A6A2WHH6"/>
<evidence type="ECO:0000313" key="2">
    <source>
        <dbReference type="EMBL" id="KAE8658453.1"/>
    </source>
</evidence>
<dbReference type="Pfam" id="PF25070">
    <property type="entry name" value="DUF7794"/>
    <property type="match status" value="1"/>
</dbReference>
<dbReference type="PANTHER" id="PTHR37735:SF1">
    <property type="entry name" value="OS08G0567000 PROTEIN"/>
    <property type="match status" value="1"/>
</dbReference>